<keyword evidence="1" id="KW-0812">Transmembrane</keyword>
<evidence type="ECO:0000313" key="3">
    <source>
        <dbReference type="Proteomes" id="UP001332243"/>
    </source>
</evidence>
<keyword evidence="3" id="KW-1185">Reference proteome</keyword>
<organism evidence="2 3">
    <name type="scientific">Plantactinospora sonchi</name>
    <dbReference type="NCBI Taxonomy" id="1544735"/>
    <lineage>
        <taxon>Bacteria</taxon>
        <taxon>Bacillati</taxon>
        <taxon>Actinomycetota</taxon>
        <taxon>Actinomycetes</taxon>
        <taxon>Micromonosporales</taxon>
        <taxon>Micromonosporaceae</taxon>
        <taxon>Plantactinospora</taxon>
    </lineage>
</organism>
<sequence>MLAEYRLTWRQALTHGLRAGGLGSAVLLAAVAVAPGARDLPDLAWVLILAPLPSGLLCGTALRSWAGTTLDGAGVRSRSYGPYAFAPWSRVVDVRAERRRGRTLVAVYLADGAVLRLRVPYDGGPLDRDPRFEQKLVMIAQLWEEHRYGCASADAGLRP</sequence>
<reference evidence="2 3" key="1">
    <citation type="submission" date="2024-01" db="EMBL/GenBank/DDBJ databases">
        <title>Genome insights into Plantactinospora sonchi sp. nov.</title>
        <authorList>
            <person name="Wang L."/>
        </authorList>
    </citation>
    <scope>NUCLEOTIDE SEQUENCE [LARGE SCALE GENOMIC DNA]</scope>
    <source>
        <strain evidence="2 3">NEAU-QY2</strain>
    </source>
</reference>
<dbReference type="EMBL" id="JAZGQK010000033">
    <property type="protein sequence ID" value="MEE6262930.1"/>
    <property type="molecule type" value="Genomic_DNA"/>
</dbReference>
<comment type="caution">
    <text evidence="2">The sequence shown here is derived from an EMBL/GenBank/DDBJ whole genome shotgun (WGS) entry which is preliminary data.</text>
</comment>
<keyword evidence="1" id="KW-0472">Membrane</keyword>
<proteinExistence type="predicted"/>
<feature type="transmembrane region" description="Helical" evidence="1">
    <location>
        <begin position="12"/>
        <end position="37"/>
    </location>
</feature>
<keyword evidence="1" id="KW-1133">Transmembrane helix</keyword>
<evidence type="ECO:0000256" key="1">
    <source>
        <dbReference type="SAM" id="Phobius"/>
    </source>
</evidence>
<accession>A0ABU7S2C2</accession>
<evidence type="ECO:0008006" key="4">
    <source>
        <dbReference type="Google" id="ProtNLM"/>
    </source>
</evidence>
<feature type="transmembrane region" description="Helical" evidence="1">
    <location>
        <begin position="43"/>
        <end position="62"/>
    </location>
</feature>
<dbReference type="RefSeq" id="WP_331217869.1">
    <property type="nucleotide sequence ID" value="NZ_JAZGQK010000033.1"/>
</dbReference>
<name>A0ABU7S2C2_9ACTN</name>
<evidence type="ECO:0000313" key="2">
    <source>
        <dbReference type="EMBL" id="MEE6262930.1"/>
    </source>
</evidence>
<gene>
    <name evidence="2" type="ORF">V1633_31070</name>
</gene>
<protein>
    <recommendedName>
        <fullName evidence="4">PH domain-containing protein</fullName>
    </recommendedName>
</protein>
<dbReference type="Proteomes" id="UP001332243">
    <property type="component" value="Unassembled WGS sequence"/>
</dbReference>